<dbReference type="Pfam" id="PF02518">
    <property type="entry name" value="HATPase_c"/>
    <property type="match status" value="1"/>
</dbReference>
<keyword evidence="4" id="KW-0418">Kinase</keyword>
<dbReference type="PRINTS" id="PR00344">
    <property type="entry name" value="BCTRLSENSOR"/>
</dbReference>
<accession>A0A0K1PJP4</accession>
<dbReference type="InterPro" id="IPR036890">
    <property type="entry name" value="HATPase_C_sf"/>
</dbReference>
<dbReference type="KEGG" id="llu:AKJ09_00422"/>
<dbReference type="Gene3D" id="3.30.450.40">
    <property type="match status" value="1"/>
</dbReference>
<sequence>MLLYDDDKKEPRATYARALEHMTEVLLTETDTTRVLEGLARIAGETLNADRALIYDIRTDDQLAVALCEWLNPREAVSPTIATYPLSIFADAEAEVYRTRRPLESHAERPHVALSKDGSGVLLHENMSIQSLLWYPFDFRRTGYYLLVFNQVTHARPWLPREIEFLRIATRHAELALMQIAMKVAQVDSERAILEAQKAESIALLAGGVAHDFNNLLGIVIGAVARARSTLGAEAPLDANLRDAERAAREASDLAKHLLAYAGKAQFVAQNVDLVALASEMQDLLRAAAGSAQVTFSSSGPCFVHGDAGQLRQILMNFVVNAKEAVADSGVGRISVSVRREGPKVLLEVRDNGRGMSQDVQKKIFEPFYSTKTLGRGLGLAAVSGIVRSHGADLQVQSEPNEGTTFTVAFPAVGVPVPPRAFPWHRRARASSRIPVLGRTRRSCSSTTATTCEGCARACSTISGTRCSMLRTETSPSTR</sequence>
<keyword evidence="5" id="KW-1185">Reference proteome</keyword>
<dbReference type="Proteomes" id="UP000064967">
    <property type="component" value="Chromosome"/>
</dbReference>
<name>A0A0K1PJP4_9BACT</name>
<dbReference type="EC" id="2.7.13.3" evidence="2"/>
<proteinExistence type="predicted"/>
<evidence type="ECO:0000313" key="5">
    <source>
        <dbReference type="Proteomes" id="UP000064967"/>
    </source>
</evidence>
<dbReference type="SMART" id="SM00387">
    <property type="entry name" value="HATPase_c"/>
    <property type="match status" value="1"/>
</dbReference>
<dbReference type="PROSITE" id="PS50109">
    <property type="entry name" value="HIS_KIN"/>
    <property type="match status" value="1"/>
</dbReference>
<dbReference type="PANTHER" id="PTHR43065">
    <property type="entry name" value="SENSOR HISTIDINE KINASE"/>
    <property type="match status" value="1"/>
</dbReference>
<evidence type="ECO:0000259" key="3">
    <source>
        <dbReference type="PROSITE" id="PS50109"/>
    </source>
</evidence>
<reference evidence="4 5" key="1">
    <citation type="submission" date="2015-08" db="EMBL/GenBank/DDBJ databases">
        <authorList>
            <person name="Babu N.S."/>
            <person name="Beckwith C.J."/>
            <person name="Beseler K.G."/>
            <person name="Brison A."/>
            <person name="Carone J.V."/>
            <person name="Caskin T.P."/>
            <person name="Diamond M."/>
            <person name="Durham M.E."/>
            <person name="Foxe J.M."/>
            <person name="Go M."/>
            <person name="Henderson B.A."/>
            <person name="Jones I.B."/>
            <person name="McGettigan J.A."/>
            <person name="Micheletti S.J."/>
            <person name="Nasrallah M.E."/>
            <person name="Ortiz D."/>
            <person name="Piller C.R."/>
            <person name="Privatt S.R."/>
            <person name="Schneider S.L."/>
            <person name="Sharp S."/>
            <person name="Smith T.C."/>
            <person name="Stanton J.D."/>
            <person name="Ullery H.E."/>
            <person name="Wilson R.J."/>
            <person name="Serrano M.G."/>
            <person name="Buck G."/>
            <person name="Lee V."/>
            <person name="Wang Y."/>
            <person name="Carvalho R."/>
            <person name="Voegtly L."/>
            <person name="Shi R."/>
            <person name="Duckworth R."/>
            <person name="Johnson A."/>
            <person name="Loviza R."/>
            <person name="Walstead R."/>
            <person name="Shah Z."/>
            <person name="Kiflezghi M."/>
            <person name="Wade K."/>
            <person name="Ball S.L."/>
            <person name="Bradley K.W."/>
            <person name="Asai D.J."/>
            <person name="Bowman C.A."/>
            <person name="Russell D.A."/>
            <person name="Pope W.H."/>
            <person name="Jacobs-Sera D."/>
            <person name="Hendrix R.W."/>
            <person name="Hatfull G.F."/>
        </authorList>
    </citation>
    <scope>NUCLEOTIDE SEQUENCE [LARGE SCALE GENOMIC DNA]</scope>
    <source>
        <strain evidence="4 5">DSM 27648</strain>
    </source>
</reference>
<gene>
    <name evidence="4" type="ORF">AKJ09_00422</name>
</gene>
<dbReference type="Gene3D" id="3.30.565.10">
    <property type="entry name" value="Histidine kinase-like ATPase, C-terminal domain"/>
    <property type="match status" value="1"/>
</dbReference>
<dbReference type="RefSeq" id="WP_146645461.1">
    <property type="nucleotide sequence ID" value="NZ_CP012333.1"/>
</dbReference>
<dbReference type="InterPro" id="IPR003018">
    <property type="entry name" value="GAF"/>
</dbReference>
<dbReference type="Gene3D" id="1.10.287.130">
    <property type="match status" value="1"/>
</dbReference>
<feature type="domain" description="Histidine kinase" evidence="3">
    <location>
        <begin position="208"/>
        <end position="414"/>
    </location>
</feature>
<dbReference type="EMBL" id="CP012333">
    <property type="protein sequence ID" value="AKU93758.1"/>
    <property type="molecule type" value="Genomic_DNA"/>
</dbReference>
<evidence type="ECO:0000256" key="2">
    <source>
        <dbReference type="ARBA" id="ARBA00012438"/>
    </source>
</evidence>
<evidence type="ECO:0000313" key="4">
    <source>
        <dbReference type="EMBL" id="AKU93758.1"/>
    </source>
</evidence>
<dbReference type="InterPro" id="IPR004358">
    <property type="entry name" value="Sig_transdc_His_kin-like_C"/>
</dbReference>
<dbReference type="OrthoDB" id="5413176at2"/>
<dbReference type="SUPFAM" id="SSF55874">
    <property type="entry name" value="ATPase domain of HSP90 chaperone/DNA topoisomerase II/histidine kinase"/>
    <property type="match status" value="1"/>
</dbReference>
<dbReference type="AlphaFoldDB" id="A0A0K1PJP4"/>
<protein>
    <recommendedName>
        <fullName evidence="2">histidine kinase</fullName>
        <ecNumber evidence="2">2.7.13.3</ecNumber>
    </recommendedName>
</protein>
<dbReference type="STRING" id="1391654.AKJ09_00422"/>
<evidence type="ECO:0000256" key="1">
    <source>
        <dbReference type="ARBA" id="ARBA00000085"/>
    </source>
</evidence>
<dbReference type="InterPro" id="IPR029016">
    <property type="entry name" value="GAF-like_dom_sf"/>
</dbReference>
<keyword evidence="4" id="KW-0808">Transferase</keyword>
<dbReference type="GO" id="GO:0004673">
    <property type="term" value="F:protein histidine kinase activity"/>
    <property type="evidence" value="ECO:0007669"/>
    <property type="project" value="UniProtKB-EC"/>
</dbReference>
<dbReference type="InterPro" id="IPR005467">
    <property type="entry name" value="His_kinase_dom"/>
</dbReference>
<dbReference type="CDD" id="cd00075">
    <property type="entry name" value="HATPase"/>
    <property type="match status" value="1"/>
</dbReference>
<dbReference type="Pfam" id="PF01590">
    <property type="entry name" value="GAF"/>
    <property type="match status" value="1"/>
</dbReference>
<dbReference type="PANTHER" id="PTHR43065:SF42">
    <property type="entry name" value="TWO-COMPONENT SENSOR PPRA"/>
    <property type="match status" value="1"/>
</dbReference>
<comment type="catalytic activity">
    <reaction evidence="1">
        <text>ATP + protein L-histidine = ADP + protein N-phospho-L-histidine.</text>
        <dbReference type="EC" id="2.7.13.3"/>
    </reaction>
</comment>
<dbReference type="InterPro" id="IPR003594">
    <property type="entry name" value="HATPase_dom"/>
</dbReference>
<organism evidence="4 5">
    <name type="scientific">Labilithrix luteola</name>
    <dbReference type="NCBI Taxonomy" id="1391654"/>
    <lineage>
        <taxon>Bacteria</taxon>
        <taxon>Pseudomonadati</taxon>
        <taxon>Myxococcota</taxon>
        <taxon>Polyangia</taxon>
        <taxon>Polyangiales</taxon>
        <taxon>Labilitrichaceae</taxon>
        <taxon>Labilithrix</taxon>
    </lineage>
</organism>
<dbReference type="SUPFAM" id="SSF55781">
    <property type="entry name" value="GAF domain-like"/>
    <property type="match status" value="1"/>
</dbReference>